<proteinExistence type="inferred from homology"/>
<sequence>MALSRTEALSGVIVRPSGKAQDTAHNCKTWLLIMSGEKQATNEVEATLSRISAQPGVLGVVILSNDGDVVRTTFEDQELSSKYATLVSQFTAMSRASVRDIDPTNDLRFVRIRSQKHEIIAIPEAGYQFIAVQAMNDQ</sequence>
<evidence type="ECO:0000313" key="3">
    <source>
        <dbReference type="EMBL" id="KAG9393263.1"/>
    </source>
</evidence>
<evidence type="ECO:0000259" key="2">
    <source>
        <dbReference type="SMART" id="SM00960"/>
    </source>
</evidence>
<organism evidence="3 4">
    <name type="scientific">Carpediemonas membranifera</name>
    <dbReference type="NCBI Taxonomy" id="201153"/>
    <lineage>
        <taxon>Eukaryota</taxon>
        <taxon>Metamonada</taxon>
        <taxon>Carpediemonas-like organisms</taxon>
        <taxon>Carpediemonas</taxon>
    </lineage>
</organism>
<dbReference type="SMART" id="SM00960">
    <property type="entry name" value="Robl_LC7"/>
    <property type="match status" value="1"/>
</dbReference>
<dbReference type="InterPro" id="IPR004942">
    <property type="entry name" value="Roadblock/LAMTOR2_dom"/>
</dbReference>
<evidence type="ECO:0000313" key="4">
    <source>
        <dbReference type="Proteomes" id="UP000717585"/>
    </source>
</evidence>
<dbReference type="Pfam" id="PF03259">
    <property type="entry name" value="Robl_LC7"/>
    <property type="match status" value="1"/>
</dbReference>
<comment type="similarity">
    <text evidence="1">Belongs to the GAMAD family.</text>
</comment>
<dbReference type="SUPFAM" id="SSF103196">
    <property type="entry name" value="Roadblock/LC7 domain"/>
    <property type="match status" value="1"/>
</dbReference>
<dbReference type="Proteomes" id="UP000717585">
    <property type="component" value="Unassembled WGS sequence"/>
</dbReference>
<comment type="caution">
    <text evidence="3">The sequence shown here is derived from an EMBL/GenBank/DDBJ whole genome shotgun (WGS) entry which is preliminary data.</text>
</comment>
<name>A0A8J6E1B4_9EUKA</name>
<dbReference type="OrthoDB" id="9985637at2759"/>
<dbReference type="Gene3D" id="3.30.450.30">
    <property type="entry name" value="Dynein light chain 2a, cytoplasmic"/>
    <property type="match status" value="1"/>
</dbReference>
<dbReference type="AlphaFoldDB" id="A0A8J6E1B4"/>
<evidence type="ECO:0000256" key="1">
    <source>
        <dbReference type="ARBA" id="ARBA00007191"/>
    </source>
</evidence>
<protein>
    <submittedName>
        <fullName evidence="3">Dynein light chain-related</fullName>
    </submittedName>
</protein>
<keyword evidence="4" id="KW-1185">Reference proteome</keyword>
<dbReference type="EMBL" id="JAHDYR010000025">
    <property type="protein sequence ID" value="KAG9393263.1"/>
    <property type="molecule type" value="Genomic_DNA"/>
</dbReference>
<accession>A0A8J6E1B4</accession>
<dbReference type="PANTHER" id="PTHR10779">
    <property type="entry name" value="DYNEIN LIGHT CHAIN ROADBLOCK"/>
    <property type="match status" value="1"/>
</dbReference>
<feature type="domain" description="Roadblock/LAMTOR2" evidence="2">
    <location>
        <begin position="44"/>
        <end position="134"/>
    </location>
</feature>
<reference evidence="3" key="1">
    <citation type="submission" date="2021-05" db="EMBL/GenBank/DDBJ databases">
        <title>A free-living protist that lacks canonical eukaryotic 1 DNA replication and segregation systems.</title>
        <authorList>
            <person name="Salas-Leiva D.E."/>
            <person name="Tromer E.C."/>
            <person name="Curtis B.A."/>
            <person name="Jerlstrom-Hultqvist J."/>
            <person name="Kolisko M."/>
            <person name="Yi Z."/>
            <person name="Salas-Leiva J.S."/>
            <person name="Gallot-Lavallee L."/>
            <person name="Kops G.J.P.L."/>
            <person name="Archibald J.M."/>
            <person name="Simpson A.G.B."/>
            <person name="Roger A.J."/>
        </authorList>
    </citation>
    <scope>NUCLEOTIDE SEQUENCE</scope>
    <source>
        <strain evidence="3">BICM</strain>
    </source>
</reference>
<gene>
    <name evidence="3" type="ORF">J8273_3396</name>
</gene>